<dbReference type="NCBIfam" id="TIGR03025">
    <property type="entry name" value="EPS_sugtrans"/>
    <property type="match status" value="1"/>
</dbReference>
<dbReference type="InterPro" id="IPR017475">
    <property type="entry name" value="EPS_sugar_tfrase"/>
</dbReference>
<feature type="transmembrane region" description="Helical" evidence="7">
    <location>
        <begin position="6"/>
        <end position="28"/>
    </location>
</feature>
<feature type="transmembrane region" description="Helical" evidence="7">
    <location>
        <begin position="270"/>
        <end position="294"/>
    </location>
</feature>
<evidence type="ECO:0000256" key="6">
    <source>
        <dbReference type="ARBA" id="ARBA00023136"/>
    </source>
</evidence>
<name>A0A1F7UXY3_9BACT</name>
<feature type="transmembrane region" description="Helical" evidence="7">
    <location>
        <begin position="49"/>
        <end position="72"/>
    </location>
</feature>
<feature type="transmembrane region" description="Helical" evidence="7">
    <location>
        <begin position="113"/>
        <end position="133"/>
    </location>
</feature>
<reference evidence="9 10" key="1">
    <citation type="journal article" date="2016" name="Nat. Commun.">
        <title>Thousands of microbial genomes shed light on interconnected biogeochemical processes in an aquifer system.</title>
        <authorList>
            <person name="Anantharaman K."/>
            <person name="Brown C.T."/>
            <person name="Hug L.A."/>
            <person name="Sharon I."/>
            <person name="Castelle C.J."/>
            <person name="Probst A.J."/>
            <person name="Thomas B.C."/>
            <person name="Singh A."/>
            <person name="Wilkins M.J."/>
            <person name="Karaoz U."/>
            <person name="Brodie E.L."/>
            <person name="Williams K.H."/>
            <person name="Hubbard S.S."/>
            <person name="Banfield J.F."/>
        </authorList>
    </citation>
    <scope>NUCLEOTIDE SEQUENCE [LARGE SCALE GENOMIC DNA]</scope>
</reference>
<evidence type="ECO:0000256" key="3">
    <source>
        <dbReference type="ARBA" id="ARBA00022679"/>
    </source>
</evidence>
<proteinExistence type="inferred from homology"/>
<sequence length="472" mass="54124">MKRTELLFSVLLVPVDFCLLLLAGWLAYRLRFQAFVTDIRPVLYDFSPLVYFRSVVLVAIGWLVIFALLGLYTRRATDPWWSEVGKIILACSAGLVAVIITVFLRRELLSSRFIILAAWVLSIILVTGGRLFVRLAQHGLFRFGFGAHRVAVIGINSMADEVVANMRRRPGLGYTVAAHLPSLAGSLNSLVDHIRVDKIDEVLLIDPNIDAETRQLFLDFAEEHHLIFRYAPDILRSPVGELTVDLELSVPVIEVPETTLRGWGRVLKRLIDIVGSVFGFVIFGPFMLIIVLAIKLDSPGPVIYKNKRIGRNRLFTLYKFRTMKLEYCVGEEYGGEAAEKFYEQLVAIKNVRQGPVPKIIDDPRLTRAGKWLRRFSLDELPQLYNVLRGDISLVGPRPHYQNEVARYEKHHRKVLAIKPGLTGLAQVNGRSDLDFEDEVRLDRYYIEHWSLWFDFRILLRTFFTIFEKRQTL</sequence>
<feature type="domain" description="Bacterial sugar transferase" evidence="8">
    <location>
        <begin position="268"/>
        <end position="466"/>
    </location>
</feature>
<evidence type="ECO:0000313" key="9">
    <source>
        <dbReference type="EMBL" id="OGL83133.1"/>
    </source>
</evidence>
<dbReference type="GO" id="GO:0016780">
    <property type="term" value="F:phosphotransferase activity, for other substituted phosphate groups"/>
    <property type="evidence" value="ECO:0007669"/>
    <property type="project" value="TreeGrafter"/>
</dbReference>
<dbReference type="Pfam" id="PF02397">
    <property type="entry name" value="Bac_transf"/>
    <property type="match status" value="1"/>
</dbReference>
<keyword evidence="3" id="KW-0808">Transferase</keyword>
<evidence type="ECO:0000256" key="4">
    <source>
        <dbReference type="ARBA" id="ARBA00022692"/>
    </source>
</evidence>
<comment type="caution">
    <text evidence="9">The sequence shown here is derived from an EMBL/GenBank/DDBJ whole genome shotgun (WGS) entry which is preliminary data.</text>
</comment>
<protein>
    <recommendedName>
        <fullName evidence="8">Bacterial sugar transferase domain-containing protein</fullName>
    </recommendedName>
</protein>
<feature type="transmembrane region" description="Helical" evidence="7">
    <location>
        <begin position="84"/>
        <end position="104"/>
    </location>
</feature>
<keyword evidence="6 7" id="KW-0472">Membrane</keyword>
<gene>
    <name evidence="9" type="ORF">A2936_01370</name>
</gene>
<evidence type="ECO:0000256" key="5">
    <source>
        <dbReference type="ARBA" id="ARBA00022989"/>
    </source>
</evidence>
<keyword evidence="4 7" id="KW-0812">Transmembrane</keyword>
<dbReference type="PANTHER" id="PTHR30576">
    <property type="entry name" value="COLANIC BIOSYNTHESIS UDP-GLUCOSE LIPID CARRIER TRANSFERASE"/>
    <property type="match status" value="1"/>
</dbReference>
<evidence type="ECO:0000256" key="1">
    <source>
        <dbReference type="ARBA" id="ARBA00004141"/>
    </source>
</evidence>
<evidence type="ECO:0000256" key="7">
    <source>
        <dbReference type="SAM" id="Phobius"/>
    </source>
</evidence>
<dbReference type="Proteomes" id="UP000176846">
    <property type="component" value="Unassembled WGS sequence"/>
</dbReference>
<comment type="similarity">
    <text evidence="2">Belongs to the bacterial sugar transferase family.</text>
</comment>
<dbReference type="AlphaFoldDB" id="A0A1F7UXY3"/>
<keyword evidence="5 7" id="KW-1133">Transmembrane helix</keyword>
<evidence type="ECO:0000259" key="8">
    <source>
        <dbReference type="Pfam" id="PF02397"/>
    </source>
</evidence>
<organism evidence="9 10">
    <name type="scientific">Candidatus Uhrbacteria bacterium RIFCSPLOWO2_01_FULL_47_25</name>
    <dbReference type="NCBI Taxonomy" id="1802402"/>
    <lineage>
        <taxon>Bacteria</taxon>
        <taxon>Candidatus Uhriibacteriota</taxon>
    </lineage>
</organism>
<dbReference type="EMBL" id="MGEK01000002">
    <property type="protein sequence ID" value="OGL83133.1"/>
    <property type="molecule type" value="Genomic_DNA"/>
</dbReference>
<dbReference type="PANTHER" id="PTHR30576:SF10">
    <property type="entry name" value="SLL5057 PROTEIN"/>
    <property type="match status" value="1"/>
</dbReference>
<evidence type="ECO:0000256" key="2">
    <source>
        <dbReference type="ARBA" id="ARBA00006464"/>
    </source>
</evidence>
<comment type="subcellular location">
    <subcellularLocation>
        <location evidence="1">Membrane</location>
        <topology evidence="1">Multi-pass membrane protein</topology>
    </subcellularLocation>
</comment>
<dbReference type="GO" id="GO:0016020">
    <property type="term" value="C:membrane"/>
    <property type="evidence" value="ECO:0007669"/>
    <property type="project" value="UniProtKB-SubCell"/>
</dbReference>
<dbReference type="InterPro" id="IPR003362">
    <property type="entry name" value="Bact_transf"/>
</dbReference>
<evidence type="ECO:0000313" key="10">
    <source>
        <dbReference type="Proteomes" id="UP000176846"/>
    </source>
</evidence>
<accession>A0A1F7UXY3</accession>